<organism evidence="2 3">
    <name type="scientific">Solanum bulbocastanum</name>
    <name type="common">Wild potato</name>
    <dbReference type="NCBI Taxonomy" id="147425"/>
    <lineage>
        <taxon>Eukaryota</taxon>
        <taxon>Viridiplantae</taxon>
        <taxon>Streptophyta</taxon>
        <taxon>Embryophyta</taxon>
        <taxon>Tracheophyta</taxon>
        <taxon>Spermatophyta</taxon>
        <taxon>Magnoliopsida</taxon>
        <taxon>eudicotyledons</taxon>
        <taxon>Gunneridae</taxon>
        <taxon>Pentapetalae</taxon>
        <taxon>asterids</taxon>
        <taxon>lamiids</taxon>
        <taxon>Solanales</taxon>
        <taxon>Solanaceae</taxon>
        <taxon>Solanoideae</taxon>
        <taxon>Solaneae</taxon>
        <taxon>Solanum</taxon>
    </lineage>
</organism>
<reference evidence="2 3" key="1">
    <citation type="submission" date="2024-02" db="EMBL/GenBank/DDBJ databases">
        <title>de novo genome assembly of Solanum bulbocastanum strain 11H21.</title>
        <authorList>
            <person name="Hosaka A.J."/>
        </authorList>
    </citation>
    <scope>NUCLEOTIDE SEQUENCE [LARGE SCALE GENOMIC DNA]</scope>
    <source>
        <tissue evidence="2">Young leaves</tissue>
    </source>
</reference>
<feature type="compositionally biased region" description="Polar residues" evidence="1">
    <location>
        <begin position="209"/>
        <end position="225"/>
    </location>
</feature>
<proteinExistence type="predicted"/>
<feature type="region of interest" description="Disordered" evidence="1">
    <location>
        <begin position="344"/>
        <end position="372"/>
    </location>
</feature>
<dbReference type="PANTHER" id="PTHR35717:SF1">
    <property type="entry name" value="OS05G0156200 PROTEIN"/>
    <property type="match status" value="1"/>
</dbReference>
<feature type="region of interest" description="Disordered" evidence="1">
    <location>
        <begin position="193"/>
        <end position="225"/>
    </location>
</feature>
<gene>
    <name evidence="2" type="ORF">RDI58_001660</name>
</gene>
<feature type="compositionally biased region" description="Low complexity" evidence="1">
    <location>
        <begin position="108"/>
        <end position="129"/>
    </location>
</feature>
<accession>A0AAN8UD20</accession>
<protein>
    <submittedName>
        <fullName evidence="2">Uncharacterized protein</fullName>
    </submittedName>
</protein>
<feature type="compositionally biased region" description="Polar residues" evidence="1">
    <location>
        <begin position="248"/>
        <end position="263"/>
    </location>
</feature>
<feature type="region of interest" description="Disordered" evidence="1">
    <location>
        <begin position="108"/>
        <end position="137"/>
    </location>
</feature>
<evidence type="ECO:0000256" key="1">
    <source>
        <dbReference type="SAM" id="MobiDB-lite"/>
    </source>
</evidence>
<evidence type="ECO:0000313" key="3">
    <source>
        <dbReference type="Proteomes" id="UP001371456"/>
    </source>
</evidence>
<comment type="caution">
    <text evidence="2">The sequence shown here is derived from an EMBL/GenBank/DDBJ whole genome shotgun (WGS) entry which is preliminary data.</text>
</comment>
<dbReference type="EMBL" id="JBANQN010000001">
    <property type="protein sequence ID" value="KAK6803876.1"/>
    <property type="molecule type" value="Genomic_DNA"/>
</dbReference>
<keyword evidence="3" id="KW-1185">Reference proteome</keyword>
<dbReference type="PANTHER" id="PTHR35717">
    <property type="entry name" value="OS05G0156200 PROTEIN"/>
    <property type="match status" value="1"/>
</dbReference>
<feature type="region of interest" description="Disordered" evidence="1">
    <location>
        <begin position="248"/>
        <end position="280"/>
    </location>
</feature>
<sequence>MGIPKDIAKLEVRHMNWGAIKKFLNGFKGYQAANISNVAVSRYAMMTQITDDCVGTLGRISGEELLYLRLYLRQHRRNDEKGKIRMGKRIDFFSFCIMGSETGSSPSSAPAIAAAASSSSATSSPTGTGKRNRDPEDEVYVDNLHSHKRYLSEIMASSLNGLTVGDTLPDNIVDSPSRSESILYIRDEMSFQYSPMSEDSDDSRCYEALTNTSSPQCESAPTSPVSPYRYHRPVNGFSSCPPSTSYPSHSCNFPPATSSQPRQRGSDSEGRFPSSPSDICHSADLRRAALLRSVQMRTQPPGPSSFELHFTPGQEPNHMETEDRPCSYMKSLVDEREYKIEECSSMSVSAPENGEDPCRILNMGPKEDESVD</sequence>
<dbReference type="AlphaFoldDB" id="A0AAN8UD20"/>
<name>A0AAN8UD20_SOLBU</name>
<dbReference type="Proteomes" id="UP001371456">
    <property type="component" value="Unassembled WGS sequence"/>
</dbReference>
<evidence type="ECO:0000313" key="2">
    <source>
        <dbReference type="EMBL" id="KAK6803876.1"/>
    </source>
</evidence>